<reference evidence="3" key="1">
    <citation type="submission" date="2015-01" db="EMBL/GenBank/DDBJ databases">
        <authorList>
            <person name="Manzoor Shahid"/>
            <person name="Zubair Saima"/>
        </authorList>
    </citation>
    <scope>NUCLEOTIDE SEQUENCE [LARGE SCALE GENOMIC DNA]</scope>
    <source>
        <strain evidence="3">Sp3</strain>
    </source>
</reference>
<keyword evidence="3" id="KW-1185">Reference proteome</keyword>
<evidence type="ECO:0000313" key="3">
    <source>
        <dbReference type="Proteomes" id="UP000046155"/>
    </source>
</evidence>
<evidence type="ECO:0000313" key="2">
    <source>
        <dbReference type="EMBL" id="CEO89269.1"/>
    </source>
</evidence>
<dbReference type="GO" id="GO:0016810">
    <property type="term" value="F:hydrolase activity, acting on carbon-nitrogen (but not peptide) bonds"/>
    <property type="evidence" value="ECO:0007669"/>
    <property type="project" value="InterPro"/>
</dbReference>
<dbReference type="Gene3D" id="3.20.20.140">
    <property type="entry name" value="Metal-dependent hydrolases"/>
    <property type="match status" value="1"/>
</dbReference>
<proteinExistence type="predicted"/>
<evidence type="ECO:0000259" key="1">
    <source>
        <dbReference type="Pfam" id="PF01979"/>
    </source>
</evidence>
<dbReference type="PANTHER" id="PTHR43135:SF3">
    <property type="entry name" value="ALPHA-D-RIBOSE 1-METHYLPHOSPHONATE 5-TRIPHOSPHATE DIPHOSPHATASE"/>
    <property type="match status" value="1"/>
</dbReference>
<dbReference type="InterPro" id="IPR011059">
    <property type="entry name" value="Metal-dep_hydrolase_composite"/>
</dbReference>
<dbReference type="InterPro" id="IPR051781">
    <property type="entry name" value="Metallo-dep_Hydrolase"/>
</dbReference>
<dbReference type="PANTHER" id="PTHR43135">
    <property type="entry name" value="ALPHA-D-RIBOSE 1-METHYLPHOSPHONATE 5-TRIPHOSPHATE DIPHOSPHATASE"/>
    <property type="match status" value="1"/>
</dbReference>
<dbReference type="EMBL" id="CDRZ01000240">
    <property type="protein sequence ID" value="CEO89269.1"/>
    <property type="molecule type" value="Genomic_DNA"/>
</dbReference>
<feature type="domain" description="Amidohydrolase-related" evidence="1">
    <location>
        <begin position="45"/>
        <end position="359"/>
    </location>
</feature>
<dbReference type="Pfam" id="PF01979">
    <property type="entry name" value="Amidohydro_1"/>
    <property type="match status" value="1"/>
</dbReference>
<dbReference type="AlphaFoldDB" id="A0A0B7MFA9"/>
<dbReference type="InterPro" id="IPR006680">
    <property type="entry name" value="Amidohydro-rel"/>
</dbReference>
<dbReference type="RefSeq" id="WP_052835531.1">
    <property type="nucleotide sequence ID" value="NZ_CDRZ01000240.1"/>
</dbReference>
<protein>
    <submittedName>
        <fullName evidence="2">Amidohydrolase</fullName>
    </submittedName>
</protein>
<name>A0A0B7MFA9_9FIRM</name>
<gene>
    <name evidence="2" type="ORF">SSCH_430009</name>
</gene>
<dbReference type="SUPFAM" id="SSF51556">
    <property type="entry name" value="Metallo-dependent hydrolases"/>
    <property type="match status" value="1"/>
</dbReference>
<accession>A0A0B7MFA9</accession>
<dbReference type="Gene3D" id="2.30.40.10">
    <property type="entry name" value="Urease, subunit C, domain 1"/>
    <property type="match status" value="1"/>
</dbReference>
<dbReference type="Proteomes" id="UP000046155">
    <property type="component" value="Unassembled WGS sequence"/>
</dbReference>
<organism evidence="2 3">
    <name type="scientific">Syntrophaceticus schinkii</name>
    <dbReference type="NCBI Taxonomy" id="499207"/>
    <lineage>
        <taxon>Bacteria</taxon>
        <taxon>Bacillati</taxon>
        <taxon>Bacillota</taxon>
        <taxon>Clostridia</taxon>
        <taxon>Thermoanaerobacterales</taxon>
        <taxon>Thermoanaerobacterales Family III. Incertae Sedis</taxon>
        <taxon>Syntrophaceticus</taxon>
    </lineage>
</organism>
<dbReference type="SUPFAM" id="SSF51338">
    <property type="entry name" value="Composite domain of metallo-dependent hydrolases"/>
    <property type="match status" value="1"/>
</dbReference>
<dbReference type="InterPro" id="IPR032466">
    <property type="entry name" value="Metal_Hydrolase"/>
</dbReference>
<keyword evidence="2" id="KW-0378">Hydrolase</keyword>
<sequence length="379" mass="40968">MSKKNVRIRIWDSKVQLIEKQTVNHKKILAGRRKNCRVITTDNLTVIPGLIDCHVHLAFDGLNGQPQYHEELHVTEVLQERLVSDLAHGIVAVRDGGDRGGIGIACRNMVNNVELKGPVVMASGKALRKNGGYGSFLGTGAAPGELAKVMKGLLKENINQVKVLVSGIVSFKEYSKVGGVQFTLKELEQIVRIAADHGLKVMAHASSDEAVQICIKAGVHSIEHGYFISVDSLKAMADQRIAWVPTVVPVAVQNQGLDGSLTAETAVIEHTYRRQLQMIRLAQKLGVILGVGTDAGAVGVQHGTGYLRELQLYQEAGLTAEETLMAATRNGAYIIGMQDSLGVISPGRPAYLLVLEGDILKYLIRPRQGMTAEGTFQSA</sequence>